<dbReference type="GO" id="GO:0005829">
    <property type="term" value="C:cytosol"/>
    <property type="evidence" value="ECO:0007669"/>
    <property type="project" value="TreeGrafter"/>
</dbReference>
<proteinExistence type="inferred from homology"/>
<dbReference type="PROSITE" id="PS00893">
    <property type="entry name" value="NUDIX_BOX"/>
    <property type="match status" value="1"/>
</dbReference>
<evidence type="ECO:0000256" key="2">
    <source>
        <dbReference type="ARBA" id="ARBA00001947"/>
    </source>
</evidence>
<evidence type="ECO:0000256" key="4">
    <source>
        <dbReference type="ARBA" id="ARBA00012381"/>
    </source>
</evidence>
<accession>A0A6J7GG02</accession>
<evidence type="ECO:0000256" key="9">
    <source>
        <dbReference type="ARBA" id="ARBA00023679"/>
    </source>
</evidence>
<name>A0A6J7GG02_9ZZZZ</name>
<organism evidence="11">
    <name type="scientific">freshwater metagenome</name>
    <dbReference type="NCBI Taxonomy" id="449393"/>
    <lineage>
        <taxon>unclassified sequences</taxon>
        <taxon>metagenomes</taxon>
        <taxon>ecological metagenomes</taxon>
    </lineage>
</organism>
<gene>
    <name evidence="11" type="ORF">UFOPK3576_00830</name>
</gene>
<dbReference type="PROSITE" id="PS51462">
    <property type="entry name" value="NUDIX"/>
    <property type="match status" value="1"/>
</dbReference>
<dbReference type="Gene3D" id="3.90.79.20">
    <property type="match status" value="1"/>
</dbReference>
<evidence type="ECO:0000256" key="3">
    <source>
        <dbReference type="ARBA" id="ARBA00009595"/>
    </source>
</evidence>
<dbReference type="GO" id="GO:0006742">
    <property type="term" value="P:NADP+ catabolic process"/>
    <property type="evidence" value="ECO:0007669"/>
    <property type="project" value="TreeGrafter"/>
</dbReference>
<dbReference type="EMBL" id="CAFBMO010000028">
    <property type="protein sequence ID" value="CAB4907022.1"/>
    <property type="molecule type" value="Genomic_DNA"/>
</dbReference>
<comment type="cofactor">
    <cofactor evidence="1">
        <name>Mg(2+)</name>
        <dbReference type="ChEBI" id="CHEBI:18420"/>
    </cofactor>
</comment>
<evidence type="ECO:0000256" key="5">
    <source>
        <dbReference type="ARBA" id="ARBA00022723"/>
    </source>
</evidence>
<evidence type="ECO:0000256" key="8">
    <source>
        <dbReference type="ARBA" id="ARBA00023027"/>
    </source>
</evidence>
<dbReference type="InterPro" id="IPR015797">
    <property type="entry name" value="NUDIX_hydrolase-like_dom_sf"/>
</dbReference>
<dbReference type="PANTHER" id="PTHR42904">
    <property type="entry name" value="NUDIX HYDROLASE, NUDC SUBFAMILY"/>
    <property type="match status" value="1"/>
</dbReference>
<dbReference type="Gene3D" id="3.90.79.10">
    <property type="entry name" value="Nucleoside Triphosphate Pyrophosphohydrolase"/>
    <property type="match status" value="1"/>
</dbReference>
<dbReference type="Pfam" id="PF00293">
    <property type="entry name" value="NUDIX"/>
    <property type="match status" value="1"/>
</dbReference>
<dbReference type="InterPro" id="IPR000086">
    <property type="entry name" value="NUDIX_hydrolase_dom"/>
</dbReference>
<dbReference type="SUPFAM" id="SSF55811">
    <property type="entry name" value="Nudix"/>
    <property type="match status" value="1"/>
</dbReference>
<comment type="cofactor">
    <cofactor evidence="2">
        <name>Zn(2+)</name>
        <dbReference type="ChEBI" id="CHEBI:29105"/>
    </cofactor>
</comment>
<reference evidence="11" key="1">
    <citation type="submission" date="2020-05" db="EMBL/GenBank/DDBJ databases">
        <authorList>
            <person name="Chiriac C."/>
            <person name="Salcher M."/>
            <person name="Ghai R."/>
            <person name="Kavagutti S V."/>
        </authorList>
    </citation>
    <scope>NUCLEOTIDE SEQUENCE</scope>
</reference>
<dbReference type="GO" id="GO:0046872">
    <property type="term" value="F:metal ion binding"/>
    <property type="evidence" value="ECO:0007669"/>
    <property type="project" value="UniProtKB-KW"/>
</dbReference>
<dbReference type="GO" id="GO:0035529">
    <property type="term" value="F:NADH pyrophosphatase activity"/>
    <property type="evidence" value="ECO:0007669"/>
    <property type="project" value="TreeGrafter"/>
</dbReference>
<evidence type="ECO:0000256" key="6">
    <source>
        <dbReference type="ARBA" id="ARBA00022801"/>
    </source>
</evidence>
<comment type="catalytic activity">
    <reaction evidence="9">
        <text>a 5'-end NAD(+)-phospho-ribonucleoside in mRNA + H2O = a 5'-end phospho-adenosine-phospho-ribonucleoside in mRNA + beta-nicotinamide D-ribonucleotide + 2 H(+)</text>
        <dbReference type="Rhea" id="RHEA:60876"/>
        <dbReference type="Rhea" id="RHEA-COMP:15698"/>
        <dbReference type="Rhea" id="RHEA-COMP:15719"/>
        <dbReference type="ChEBI" id="CHEBI:14649"/>
        <dbReference type="ChEBI" id="CHEBI:15377"/>
        <dbReference type="ChEBI" id="CHEBI:15378"/>
        <dbReference type="ChEBI" id="CHEBI:144029"/>
        <dbReference type="ChEBI" id="CHEBI:144051"/>
    </reaction>
    <physiologicalReaction direction="left-to-right" evidence="9">
        <dbReference type="Rhea" id="RHEA:60877"/>
    </physiologicalReaction>
</comment>
<dbReference type="GO" id="GO:0019677">
    <property type="term" value="P:NAD+ catabolic process"/>
    <property type="evidence" value="ECO:0007669"/>
    <property type="project" value="TreeGrafter"/>
</dbReference>
<sequence length="314" mass="34886">MTNTLLFDDLLFTRAGLDRAAHLRTDEAFLASLLTANTCGVWVHRGESPLDVDSNDGELLVTDGQKAAAFIAGDFSRLSFLGLDPDGTPFIAVHLKDREELDGEQIWVGLRDARKLPDLHASAFVTAVGLDNWRNKHKRCTVCGEELVVTQAGWTLHCAAHEMDHFPRTDPAIIVLVRDRDDRALLGRQASWPEGQMSTIAGFVEPGESAEDAVRREVFEETGVVIGKSNSALTYCGSQPWPFPASLMLGYQALAEHNAINVDQHEIAEARWFTREEMRSACEQGELKLPPSTSISRQLIERWFGEPLPGHWSR</sequence>
<dbReference type="CDD" id="cd03429">
    <property type="entry name" value="NUDIX_NADH_pyrophosphatase_Nudt13"/>
    <property type="match status" value="1"/>
</dbReference>
<dbReference type="InterPro" id="IPR050241">
    <property type="entry name" value="NAD-cap_RNA_hydrolase_NudC"/>
</dbReference>
<evidence type="ECO:0000256" key="7">
    <source>
        <dbReference type="ARBA" id="ARBA00022842"/>
    </source>
</evidence>
<dbReference type="AlphaFoldDB" id="A0A6J7GG02"/>
<evidence type="ECO:0000313" key="11">
    <source>
        <dbReference type="EMBL" id="CAB4907022.1"/>
    </source>
</evidence>
<keyword evidence="5" id="KW-0479">Metal-binding</keyword>
<evidence type="ECO:0000256" key="1">
    <source>
        <dbReference type="ARBA" id="ARBA00001946"/>
    </source>
</evidence>
<dbReference type="EC" id="3.6.1.22" evidence="4"/>
<dbReference type="InterPro" id="IPR049734">
    <property type="entry name" value="NudC-like_C"/>
</dbReference>
<keyword evidence="7" id="KW-0460">Magnesium</keyword>
<dbReference type="NCBIfam" id="NF001299">
    <property type="entry name" value="PRK00241.1"/>
    <property type="match status" value="1"/>
</dbReference>
<evidence type="ECO:0000259" key="10">
    <source>
        <dbReference type="PROSITE" id="PS51462"/>
    </source>
</evidence>
<feature type="domain" description="Nudix hydrolase" evidence="10">
    <location>
        <begin position="167"/>
        <end position="295"/>
    </location>
</feature>
<dbReference type="InterPro" id="IPR020084">
    <property type="entry name" value="NUDIX_hydrolase_CS"/>
</dbReference>
<protein>
    <recommendedName>
        <fullName evidence="4">NAD(+) diphosphatase</fullName>
        <ecNumber evidence="4">3.6.1.22</ecNumber>
    </recommendedName>
</protein>
<keyword evidence="8" id="KW-0520">NAD</keyword>
<dbReference type="PANTHER" id="PTHR42904:SF6">
    <property type="entry name" value="NAD-CAPPED RNA HYDROLASE NUDT12"/>
    <property type="match status" value="1"/>
</dbReference>
<keyword evidence="6" id="KW-0378">Hydrolase</keyword>
<comment type="similarity">
    <text evidence="3">Belongs to the Nudix hydrolase family. NudC subfamily.</text>
</comment>